<name>A0ABR8YA17_9BACT</name>
<sequence length="78" mass="8696">MKKVILSAVVVCCAGMGFFWQSQGKSETSSDLLFENVEALAVEENWENGSDCQGSGSVVCPYTDDKVYMVDFYSLWKH</sequence>
<keyword evidence="2" id="KW-1185">Reference proteome</keyword>
<reference evidence="1 2" key="1">
    <citation type="submission" date="2020-08" db="EMBL/GenBank/DDBJ databases">
        <title>A Genomic Blueprint of the Chicken Gut Microbiome.</title>
        <authorList>
            <person name="Gilroy R."/>
            <person name="Ravi A."/>
            <person name="Getino M."/>
            <person name="Pursley I."/>
            <person name="Horton D.L."/>
            <person name="Alikhan N.-F."/>
            <person name="Baker D."/>
            <person name="Gharbi K."/>
            <person name="Hall N."/>
            <person name="Watson M."/>
            <person name="Adriaenssens E.M."/>
            <person name="Foster-Nyarko E."/>
            <person name="Jarju S."/>
            <person name="Secka A."/>
            <person name="Antonio M."/>
            <person name="Oren A."/>
            <person name="Chaudhuri R."/>
            <person name="La Ragione R.M."/>
            <person name="Hildebrand F."/>
            <person name="Pallen M.J."/>
        </authorList>
    </citation>
    <scope>NUCLEOTIDE SEQUENCE [LARGE SCALE GENOMIC DNA]</scope>
    <source>
        <strain evidence="1 2">Sa1CVN1</strain>
    </source>
</reference>
<dbReference type="RefSeq" id="WP_191764435.1">
    <property type="nucleotide sequence ID" value="NZ_JACSPP010000037.1"/>
</dbReference>
<comment type="caution">
    <text evidence="1">The sequence shown here is derived from an EMBL/GenBank/DDBJ whole genome shotgun (WGS) entry which is preliminary data.</text>
</comment>
<organism evidence="1 2">
    <name type="scientific">Phocaeicola intestinalis</name>
    <dbReference type="NCBI Taxonomy" id="2762212"/>
    <lineage>
        <taxon>Bacteria</taxon>
        <taxon>Pseudomonadati</taxon>
        <taxon>Bacteroidota</taxon>
        <taxon>Bacteroidia</taxon>
        <taxon>Bacteroidales</taxon>
        <taxon>Bacteroidaceae</taxon>
        <taxon>Phocaeicola</taxon>
    </lineage>
</organism>
<dbReference type="Pfam" id="PF14055">
    <property type="entry name" value="NVEALA"/>
    <property type="match status" value="1"/>
</dbReference>
<evidence type="ECO:0000313" key="2">
    <source>
        <dbReference type="Proteomes" id="UP000620874"/>
    </source>
</evidence>
<accession>A0ABR8YA17</accession>
<gene>
    <name evidence="1" type="ORF">H9625_11540</name>
</gene>
<protein>
    <submittedName>
        <fullName evidence="1">NVEALA domain-containing protein</fullName>
    </submittedName>
</protein>
<dbReference type="InterPro" id="IPR025905">
    <property type="entry name" value="NVEALA"/>
</dbReference>
<dbReference type="EMBL" id="JACSPP010000037">
    <property type="protein sequence ID" value="MBD8041055.1"/>
    <property type="molecule type" value="Genomic_DNA"/>
</dbReference>
<proteinExistence type="predicted"/>
<evidence type="ECO:0000313" key="1">
    <source>
        <dbReference type="EMBL" id="MBD8041055.1"/>
    </source>
</evidence>
<dbReference type="Proteomes" id="UP000620874">
    <property type="component" value="Unassembled WGS sequence"/>
</dbReference>